<evidence type="ECO:0000313" key="4">
    <source>
        <dbReference type="EMBL" id="XDJ87144.1"/>
    </source>
</evidence>
<dbReference type="RefSeq" id="WP_368648914.1">
    <property type="nucleotide sequence ID" value="NZ_CP158269.1"/>
</dbReference>
<organism evidence="5">
    <name type="scientific">Castellaniella ginsengisoli</name>
    <dbReference type="NCBI Taxonomy" id="546114"/>
    <lineage>
        <taxon>Bacteria</taxon>
        <taxon>Pseudomonadati</taxon>
        <taxon>Pseudomonadota</taxon>
        <taxon>Betaproteobacteria</taxon>
        <taxon>Burkholderiales</taxon>
        <taxon>Alcaligenaceae</taxon>
        <taxon>Castellaniella</taxon>
    </lineage>
</organism>
<keyword evidence="2" id="KW-0732">Signal</keyword>
<accession>A0AB39GN90</accession>
<evidence type="ECO:0000313" key="7">
    <source>
        <dbReference type="EMBL" id="XDJ95462.1"/>
    </source>
</evidence>
<dbReference type="PANTHER" id="PTHR30332:SF17">
    <property type="entry name" value="TYPE IV PILIATION SYSTEM PROTEIN DR_0774-RELATED"/>
    <property type="match status" value="1"/>
</dbReference>
<evidence type="ECO:0000259" key="3">
    <source>
        <dbReference type="Pfam" id="PF00263"/>
    </source>
</evidence>
<sequence>MKKLLFALLLAPAVAFGQALDEYPGNVIPLIDYASTAQSQKPGSQVKRAVRNVSSSSFDLQGVTVAEVIQMIYSNAIREPYVLSPDVLADDRPVSFRWSSGFGSLQGFLVRFLDSLGYKLERVGRVDFVGKYSGDDRYQEIYVYRPKYRSVKYLSDMISPMLDGKFNASHGFATEGVTQQDGKGEATLTNALGQMGRDSDTFVYRGEPENISKVKELLVSLDVPGTGVLVRGLVYEVGFSQSEGSVFSFITNLFGGSLTIGMNAASLAPGSDFISFKNVTIDLIANMLSKDSRFSMVSSPSLRVMSGKSGKFTVGQDVPILGSVTYPENSSPVQSIEYRSSGVIFNILPQVYGSTIDLDIQQQISNFVRTETGVDSSPTLMKREISTSVSLQEGEVVILGGLAETKDSNGRNGFSFLPNFLRANTKETSRSELILVLQATRIGRNVD</sequence>
<dbReference type="EMBL" id="CP158272">
    <property type="protein sequence ID" value="XDJ98110.1"/>
    <property type="molecule type" value="Genomic_DNA"/>
</dbReference>
<comment type="similarity">
    <text evidence="1">Belongs to the bacterial secretin family.</text>
</comment>
<dbReference type="EMBL" id="CP158271">
    <property type="protein sequence ID" value="XDJ94319.1"/>
    <property type="molecule type" value="Genomic_DNA"/>
</dbReference>
<dbReference type="GO" id="GO:0009306">
    <property type="term" value="P:protein secretion"/>
    <property type="evidence" value="ECO:0007669"/>
    <property type="project" value="InterPro"/>
</dbReference>
<evidence type="ECO:0000313" key="6">
    <source>
        <dbReference type="EMBL" id="XDJ94319.1"/>
    </source>
</evidence>
<evidence type="ECO:0000313" key="5">
    <source>
        <dbReference type="EMBL" id="XDJ91088.1"/>
    </source>
</evidence>
<feature type="signal peptide" evidence="2">
    <location>
        <begin position="1"/>
        <end position="19"/>
    </location>
</feature>
<name>A0AB39GN90_9BURK</name>
<dbReference type="GO" id="GO:0015627">
    <property type="term" value="C:type II protein secretion system complex"/>
    <property type="evidence" value="ECO:0007669"/>
    <property type="project" value="TreeGrafter"/>
</dbReference>
<gene>
    <name evidence="6" type="ORF">ABRY95_04770</name>
    <name evidence="4" type="ORF">ABRY98_09350</name>
    <name evidence="7" type="ORF">ABRZ05_10240</name>
    <name evidence="8" type="ORF">ABRZ11_09895</name>
    <name evidence="5" type="ORF">ABRZ12_02005</name>
</gene>
<proteinExistence type="inferred from homology"/>
<dbReference type="EMBL" id="CP158269">
    <property type="protein sequence ID" value="XDJ87144.1"/>
    <property type="molecule type" value="Genomic_DNA"/>
</dbReference>
<reference evidence="5" key="1">
    <citation type="submission" date="2024-05" db="EMBL/GenBank/DDBJ databases">
        <authorList>
            <person name="Luo Y.-C."/>
            <person name="Nicholds J."/>
            <person name="Mortimer T."/>
            <person name="Maboni G."/>
        </authorList>
    </citation>
    <scope>NUCLEOTIDE SEQUENCE</scope>
    <source>
        <strain evidence="7">124370</strain>
        <strain evidence="8">124566</strain>
        <strain evidence="6">124953</strain>
        <strain evidence="5">130308</strain>
        <strain evidence="4">130416</strain>
    </source>
</reference>
<dbReference type="InterPro" id="IPR004846">
    <property type="entry name" value="T2SS/T3SS_dom"/>
</dbReference>
<dbReference type="AlphaFoldDB" id="A0AB39GN90"/>
<dbReference type="PANTHER" id="PTHR30332">
    <property type="entry name" value="PROBABLE GENERAL SECRETION PATHWAY PROTEIN D"/>
    <property type="match status" value="1"/>
</dbReference>
<feature type="domain" description="Type II/III secretion system secretin-like" evidence="3">
    <location>
        <begin position="288"/>
        <end position="439"/>
    </location>
</feature>
<dbReference type="EMBL" id="CP158273">
    <property type="protein sequence ID" value="XDJ95462.1"/>
    <property type="molecule type" value="Genomic_DNA"/>
</dbReference>
<feature type="chain" id="PRO_5044174888" description="Type II/III secretion system secretin-like domain-containing protein" evidence="2">
    <location>
        <begin position="20"/>
        <end position="447"/>
    </location>
</feature>
<dbReference type="EMBL" id="CP158270">
    <property type="protein sequence ID" value="XDJ91088.1"/>
    <property type="molecule type" value="Genomic_DNA"/>
</dbReference>
<evidence type="ECO:0000256" key="1">
    <source>
        <dbReference type="RuleBase" id="RU004003"/>
    </source>
</evidence>
<dbReference type="PRINTS" id="PR01032">
    <property type="entry name" value="PHAGEIV"/>
</dbReference>
<evidence type="ECO:0000256" key="2">
    <source>
        <dbReference type="SAM" id="SignalP"/>
    </source>
</evidence>
<dbReference type="InterPro" id="IPR050810">
    <property type="entry name" value="Bact_Secretion_Sys_Channel"/>
</dbReference>
<protein>
    <recommendedName>
        <fullName evidence="3">Type II/III secretion system secretin-like domain-containing protein</fullName>
    </recommendedName>
</protein>
<dbReference type="Pfam" id="PF00263">
    <property type="entry name" value="Secretin"/>
    <property type="match status" value="1"/>
</dbReference>
<evidence type="ECO:0000313" key="8">
    <source>
        <dbReference type="EMBL" id="XDJ98110.1"/>
    </source>
</evidence>